<dbReference type="Proteomes" id="UP000185999">
    <property type="component" value="Unassembled WGS sequence"/>
</dbReference>
<dbReference type="AlphaFoldDB" id="A0A1N7N6U8"/>
<sequence>MAKRFNSPSVGHAGLYIYRAGSFGGALKKDVWVDGKCIGKTAPNIFFYEEITGDAEHKISTESEFSPNDLLLKTENGKNYFVSQYIKLGAFVGGANVELVDEEKGKAAVAKLKMAKKGTCSK</sequence>
<dbReference type="EMBL" id="FTOE01000008">
    <property type="protein sequence ID" value="SIS93881.1"/>
    <property type="molecule type" value="Genomic_DNA"/>
</dbReference>
<feature type="domain" description="DUF2846" evidence="1">
    <location>
        <begin position="10"/>
        <end position="95"/>
    </location>
</feature>
<reference evidence="3" key="1">
    <citation type="submission" date="2017-01" db="EMBL/GenBank/DDBJ databases">
        <authorList>
            <person name="Varghese N."/>
            <person name="Submissions S."/>
        </authorList>
    </citation>
    <scope>NUCLEOTIDE SEQUENCE [LARGE SCALE GENOMIC DNA]</scope>
    <source>
        <strain evidence="3">DSM 22306</strain>
    </source>
</reference>
<dbReference type="InterPro" id="IPR022548">
    <property type="entry name" value="DUF2846"/>
</dbReference>
<keyword evidence="3" id="KW-1185">Reference proteome</keyword>
<gene>
    <name evidence="2" type="ORF">SAMN05421760_10885</name>
</gene>
<proteinExistence type="predicted"/>
<organism evidence="2 3">
    <name type="scientific">Neptunomonas antarctica</name>
    <dbReference type="NCBI Taxonomy" id="619304"/>
    <lineage>
        <taxon>Bacteria</taxon>
        <taxon>Pseudomonadati</taxon>
        <taxon>Pseudomonadota</taxon>
        <taxon>Gammaproteobacteria</taxon>
        <taxon>Oceanospirillales</taxon>
        <taxon>Oceanospirillaceae</taxon>
        <taxon>Neptunomonas</taxon>
    </lineage>
</organism>
<protein>
    <recommendedName>
        <fullName evidence="1">DUF2846 domain-containing protein</fullName>
    </recommendedName>
</protein>
<dbReference type="InterPro" id="IPR016596">
    <property type="entry name" value="UCP012335"/>
</dbReference>
<accession>A0A1N7N6U8</accession>
<evidence type="ECO:0000313" key="2">
    <source>
        <dbReference type="EMBL" id="SIS93881.1"/>
    </source>
</evidence>
<name>A0A1N7N6U8_9GAMM</name>
<dbReference type="PIRSF" id="PIRSF012335">
    <property type="entry name" value="UCP012335"/>
    <property type="match status" value="1"/>
</dbReference>
<dbReference type="STRING" id="619304.SAMN05421760_10885"/>
<evidence type="ECO:0000313" key="3">
    <source>
        <dbReference type="Proteomes" id="UP000185999"/>
    </source>
</evidence>
<evidence type="ECO:0000259" key="1">
    <source>
        <dbReference type="Pfam" id="PF11008"/>
    </source>
</evidence>
<dbReference type="Pfam" id="PF11008">
    <property type="entry name" value="DUF2846"/>
    <property type="match status" value="1"/>
</dbReference>